<dbReference type="PROSITE" id="PS50111">
    <property type="entry name" value="CHEMOTAXIS_TRANSDUC_2"/>
    <property type="match status" value="1"/>
</dbReference>
<feature type="transmembrane region" description="Helical" evidence="4">
    <location>
        <begin position="108"/>
        <end position="126"/>
    </location>
</feature>
<dbReference type="RefSeq" id="WP_259866686.1">
    <property type="nucleotide sequence ID" value="NZ_JAMQJZ010000002.1"/>
</dbReference>
<dbReference type="EMBL" id="JAMQJZ010000002">
    <property type="protein sequence ID" value="MDC3419643.1"/>
    <property type="molecule type" value="Genomic_DNA"/>
</dbReference>
<keyword evidence="4" id="KW-0812">Transmembrane</keyword>
<proteinExistence type="predicted"/>
<keyword evidence="1 2" id="KW-0807">Transducer</keyword>
<dbReference type="Pfam" id="PF00015">
    <property type="entry name" value="MCPsignal"/>
    <property type="match status" value="1"/>
</dbReference>
<dbReference type="GO" id="GO:0016020">
    <property type="term" value="C:membrane"/>
    <property type="evidence" value="ECO:0007669"/>
    <property type="project" value="InterPro"/>
</dbReference>
<dbReference type="InterPro" id="IPR004089">
    <property type="entry name" value="MCPsignal_dom"/>
</dbReference>
<dbReference type="Gene3D" id="1.10.287.950">
    <property type="entry name" value="Methyl-accepting chemotaxis protein"/>
    <property type="match status" value="1"/>
</dbReference>
<dbReference type="AlphaFoldDB" id="A0A9X3WJB0"/>
<feature type="transmembrane region" description="Helical" evidence="4">
    <location>
        <begin position="132"/>
        <end position="149"/>
    </location>
</feature>
<feature type="coiled-coil region" evidence="3">
    <location>
        <begin position="157"/>
        <end position="191"/>
    </location>
</feature>
<feature type="transmembrane region" description="Helical" evidence="4">
    <location>
        <begin position="39"/>
        <end position="56"/>
    </location>
</feature>
<dbReference type="PANTHER" id="PTHR32089:SF112">
    <property type="entry name" value="LYSOZYME-LIKE PROTEIN-RELATED"/>
    <property type="match status" value="1"/>
</dbReference>
<dbReference type="SUPFAM" id="SSF58104">
    <property type="entry name" value="Methyl-accepting chemotaxis protein (MCP) signaling domain"/>
    <property type="match status" value="1"/>
</dbReference>
<evidence type="ECO:0000259" key="5">
    <source>
        <dbReference type="PROSITE" id="PS50111"/>
    </source>
</evidence>
<evidence type="ECO:0000256" key="2">
    <source>
        <dbReference type="PROSITE-ProRule" id="PRU00284"/>
    </source>
</evidence>
<organism evidence="6 7">
    <name type="scientific">Aquibacillus koreensis</name>
    <dbReference type="NCBI Taxonomy" id="279446"/>
    <lineage>
        <taxon>Bacteria</taxon>
        <taxon>Bacillati</taxon>
        <taxon>Bacillota</taxon>
        <taxon>Bacilli</taxon>
        <taxon>Bacillales</taxon>
        <taxon>Bacillaceae</taxon>
        <taxon>Aquibacillus</taxon>
    </lineage>
</organism>
<keyword evidence="7" id="KW-1185">Reference proteome</keyword>
<feature type="transmembrane region" description="Helical" evidence="4">
    <location>
        <begin position="12"/>
        <end position="33"/>
    </location>
</feature>
<evidence type="ECO:0000313" key="7">
    <source>
        <dbReference type="Proteomes" id="UP001145072"/>
    </source>
</evidence>
<evidence type="ECO:0000256" key="3">
    <source>
        <dbReference type="SAM" id="Coils"/>
    </source>
</evidence>
<accession>A0A9X3WJB0</accession>
<keyword evidence="4" id="KW-0472">Membrane</keyword>
<evidence type="ECO:0000256" key="1">
    <source>
        <dbReference type="ARBA" id="ARBA00023224"/>
    </source>
</evidence>
<keyword evidence="4" id="KW-1133">Transmembrane helix</keyword>
<dbReference type="SMART" id="SM00283">
    <property type="entry name" value="MA"/>
    <property type="match status" value="1"/>
</dbReference>
<feature type="domain" description="Methyl-accepting transducer" evidence="5">
    <location>
        <begin position="198"/>
        <end position="455"/>
    </location>
</feature>
<dbReference type="PANTHER" id="PTHR32089">
    <property type="entry name" value="METHYL-ACCEPTING CHEMOTAXIS PROTEIN MCPB"/>
    <property type="match status" value="1"/>
</dbReference>
<name>A0A9X3WJB0_9BACI</name>
<dbReference type="GO" id="GO:0007165">
    <property type="term" value="P:signal transduction"/>
    <property type="evidence" value="ECO:0007669"/>
    <property type="project" value="UniProtKB-KW"/>
</dbReference>
<evidence type="ECO:0000313" key="6">
    <source>
        <dbReference type="EMBL" id="MDC3419643.1"/>
    </source>
</evidence>
<dbReference type="Proteomes" id="UP001145072">
    <property type="component" value="Unassembled WGS sequence"/>
</dbReference>
<gene>
    <name evidence="6" type="ORF">NC661_04595</name>
</gene>
<reference evidence="6" key="1">
    <citation type="submission" date="2022-06" db="EMBL/GenBank/DDBJ databases">
        <title>Aquibacillus sp. a new bacterium isolated from soil saline samples.</title>
        <authorList>
            <person name="Galisteo C."/>
            <person name="De La Haba R."/>
            <person name="Sanchez-Porro C."/>
            <person name="Ventosa A."/>
        </authorList>
    </citation>
    <scope>NUCLEOTIDE SEQUENCE</scope>
    <source>
        <strain evidence="6">JCM 12387</strain>
    </source>
</reference>
<evidence type="ECO:0000256" key="4">
    <source>
        <dbReference type="SAM" id="Phobius"/>
    </source>
</evidence>
<protein>
    <submittedName>
        <fullName evidence="6">Methyl-accepting chemotaxis protein</fullName>
    </submittedName>
</protein>
<feature type="transmembrane region" description="Helical" evidence="4">
    <location>
        <begin position="63"/>
        <end position="82"/>
    </location>
</feature>
<comment type="caution">
    <text evidence="6">The sequence shown here is derived from an EMBL/GenBank/DDBJ whole genome shotgun (WGS) entry which is preliminary data.</text>
</comment>
<keyword evidence="3" id="KW-0175">Coiled coil</keyword>
<sequence>MNTEIIQNHFRKVNTTITGILVLFALVVTYFVFSSDLTYLLVPAALFLIIAIFTGISVYKRVFALTAAYVVTLAMSMVILFLVASSDSIYLILLPITIAALYLNQKLFIVSTIVTNVGFIVMQYIMNSNDPDYTTLFTIDLIVLILFFITKSGTDLIKEAGQESARAKDSLASLEKTMASIELNTSALNRDISNSNSNLQVVNEASTGLKTTVQEVAKGVVTQSESITNISRMMNDANEKVLETQELSKQLGDTSSNTSQIVLESSERIGQMGNQMQIITTAVTESLTTVRELQMNMGEINNFLSSITDIAEQTNLLALNAAIEAARAGDSGKGFAVVADEVRKLAEQSANTVGQINEIIVHINDKTSSVLDKVQHGDQAAKEGDVIVSQVNDSFLNIQSSFNKIDQFIANELEMIDKTTSIFSIINEEAESVASISEEQSAATEEMLASMEEQSASIESIVESMKEISQSSKSLQSIVDNKA</sequence>